<dbReference type="GeneID" id="24107420"/>
<reference evidence="3" key="1">
    <citation type="journal article" date="2013" name="Genome Announc.">
        <title>Draft genome sequence of the basidiomycetous yeast-like fungus Pseudozyma hubeiensis SY62, which produces an abundant amount of the biosurfactant mannosylerythritol lipids.</title>
        <authorList>
            <person name="Konishi M."/>
            <person name="Hatada Y."/>
            <person name="Horiuchi J."/>
        </authorList>
    </citation>
    <scope>NUCLEOTIDE SEQUENCE [LARGE SCALE GENOMIC DNA]</scope>
    <source>
        <strain evidence="3">SY62</strain>
    </source>
</reference>
<feature type="region of interest" description="Disordered" evidence="1">
    <location>
        <begin position="85"/>
        <end position="113"/>
    </location>
</feature>
<dbReference type="EMBL" id="DF238784">
    <property type="protein sequence ID" value="GAC94554.1"/>
    <property type="molecule type" value="Genomic_DNA"/>
</dbReference>
<evidence type="ECO:0000313" key="3">
    <source>
        <dbReference type="Proteomes" id="UP000014071"/>
    </source>
</evidence>
<accession>R9P0D5</accession>
<gene>
    <name evidence="2" type="ORF">PHSY_002126</name>
</gene>
<dbReference type="AlphaFoldDB" id="R9P0D5"/>
<protein>
    <submittedName>
        <fullName evidence="2">Uncharacterized protein</fullName>
    </submittedName>
</protein>
<evidence type="ECO:0000256" key="1">
    <source>
        <dbReference type="SAM" id="MobiDB-lite"/>
    </source>
</evidence>
<dbReference type="HOGENOM" id="CLU_2134649_0_0_1"/>
<sequence>MRARRSGHLNSVSVILDFLEMGNQIKIDTIELDRKEVPDQKALFGRVTRAALGPTPYEEPAPSRHSSNDIILQFLRAEFQAAALRPRRSRHCSSKTASPPRLAQTNDYDTIPS</sequence>
<keyword evidence="3" id="KW-1185">Reference proteome</keyword>
<proteinExistence type="predicted"/>
<dbReference type="RefSeq" id="XP_012188141.1">
    <property type="nucleotide sequence ID" value="XM_012332751.1"/>
</dbReference>
<organism evidence="2 3">
    <name type="scientific">Pseudozyma hubeiensis (strain SY62)</name>
    <name type="common">Yeast</name>
    <dbReference type="NCBI Taxonomy" id="1305764"/>
    <lineage>
        <taxon>Eukaryota</taxon>
        <taxon>Fungi</taxon>
        <taxon>Dikarya</taxon>
        <taxon>Basidiomycota</taxon>
        <taxon>Ustilaginomycotina</taxon>
        <taxon>Ustilaginomycetes</taxon>
        <taxon>Ustilaginales</taxon>
        <taxon>Ustilaginaceae</taxon>
        <taxon>Pseudozyma</taxon>
    </lineage>
</organism>
<dbReference type="Proteomes" id="UP000014071">
    <property type="component" value="Unassembled WGS sequence"/>
</dbReference>
<evidence type="ECO:0000313" key="2">
    <source>
        <dbReference type="EMBL" id="GAC94554.1"/>
    </source>
</evidence>
<feature type="compositionally biased region" description="Polar residues" evidence="1">
    <location>
        <begin position="103"/>
        <end position="113"/>
    </location>
</feature>
<name>R9P0D5_PSEHS</name>